<reference evidence="9" key="1">
    <citation type="journal article" date="2020" name="Stud. Mycol.">
        <title>101 Dothideomycetes genomes: a test case for predicting lifestyles and emergence of pathogens.</title>
        <authorList>
            <person name="Haridas S."/>
            <person name="Albert R."/>
            <person name="Binder M."/>
            <person name="Bloem J."/>
            <person name="Labutti K."/>
            <person name="Salamov A."/>
            <person name="Andreopoulos B."/>
            <person name="Baker S."/>
            <person name="Barry K."/>
            <person name="Bills G."/>
            <person name="Bluhm B."/>
            <person name="Cannon C."/>
            <person name="Castanera R."/>
            <person name="Culley D."/>
            <person name="Daum C."/>
            <person name="Ezra D."/>
            <person name="Gonzalez J."/>
            <person name="Henrissat B."/>
            <person name="Kuo A."/>
            <person name="Liang C."/>
            <person name="Lipzen A."/>
            <person name="Lutzoni F."/>
            <person name="Magnuson J."/>
            <person name="Mondo S."/>
            <person name="Nolan M."/>
            <person name="Ohm R."/>
            <person name="Pangilinan J."/>
            <person name="Park H.-J."/>
            <person name="Ramirez L."/>
            <person name="Alfaro M."/>
            <person name="Sun H."/>
            <person name="Tritt A."/>
            <person name="Yoshinaga Y."/>
            <person name="Zwiers L.-H."/>
            <person name="Turgeon B."/>
            <person name="Goodwin S."/>
            <person name="Spatafora J."/>
            <person name="Crous P."/>
            <person name="Grigoriev I."/>
        </authorList>
    </citation>
    <scope>NUCLEOTIDE SEQUENCE</scope>
    <source>
        <strain evidence="9">CBS 627.86</strain>
    </source>
</reference>
<keyword evidence="4 7" id="KW-0479">Metal-binding</keyword>
<evidence type="ECO:0000256" key="2">
    <source>
        <dbReference type="ARBA" id="ARBA00005156"/>
    </source>
</evidence>
<dbReference type="AlphaFoldDB" id="A0A6A5Z9B7"/>
<evidence type="ECO:0000256" key="3">
    <source>
        <dbReference type="ARBA" id="ARBA00006179"/>
    </source>
</evidence>
<dbReference type="InterPro" id="IPR016435">
    <property type="entry name" value="DPH1/DPH2"/>
</dbReference>
<evidence type="ECO:0000256" key="1">
    <source>
        <dbReference type="ARBA" id="ARBA00001966"/>
    </source>
</evidence>
<dbReference type="UniPathway" id="UPA00559"/>
<organism evidence="9 10">
    <name type="scientific">Lophiotrema nucula</name>
    <dbReference type="NCBI Taxonomy" id="690887"/>
    <lineage>
        <taxon>Eukaryota</taxon>
        <taxon>Fungi</taxon>
        <taxon>Dikarya</taxon>
        <taxon>Ascomycota</taxon>
        <taxon>Pezizomycotina</taxon>
        <taxon>Dothideomycetes</taxon>
        <taxon>Pleosporomycetidae</taxon>
        <taxon>Pleosporales</taxon>
        <taxon>Lophiotremataceae</taxon>
        <taxon>Lophiotrema</taxon>
    </lineage>
</organism>
<comment type="similarity">
    <text evidence="3 7">Belongs to the DPH1/DPH2 family. DPH2 subfamily.</text>
</comment>
<dbReference type="SFLD" id="SFLDG01121">
    <property type="entry name" value="Diphthamide_biosynthesis"/>
    <property type="match status" value="1"/>
</dbReference>
<dbReference type="GO" id="GO:0090560">
    <property type="term" value="F:2-(3-amino-3-carboxypropyl)histidine synthase activity"/>
    <property type="evidence" value="ECO:0007669"/>
    <property type="project" value="InterPro"/>
</dbReference>
<name>A0A6A5Z9B7_9PLEO</name>
<feature type="compositionally biased region" description="Low complexity" evidence="8">
    <location>
        <begin position="425"/>
        <end position="438"/>
    </location>
</feature>
<keyword evidence="7" id="KW-0963">Cytoplasm</keyword>
<dbReference type="GO" id="GO:0051536">
    <property type="term" value="F:iron-sulfur cluster binding"/>
    <property type="evidence" value="ECO:0007669"/>
    <property type="project" value="UniProtKB-KW"/>
</dbReference>
<dbReference type="PANTHER" id="PTHR10762">
    <property type="entry name" value="DIPHTHAMIDE BIOSYNTHESIS PROTEIN"/>
    <property type="match status" value="1"/>
</dbReference>
<dbReference type="InterPro" id="IPR010014">
    <property type="entry name" value="DHP2"/>
</dbReference>
<dbReference type="InterPro" id="IPR042265">
    <property type="entry name" value="DPH1/DPH2_3"/>
</dbReference>
<dbReference type="Proteomes" id="UP000799770">
    <property type="component" value="Unassembled WGS sequence"/>
</dbReference>
<evidence type="ECO:0000313" key="10">
    <source>
        <dbReference type="Proteomes" id="UP000799770"/>
    </source>
</evidence>
<dbReference type="SFLD" id="SFLDS00032">
    <property type="entry name" value="Radical_SAM_3-amino-3-carboxyp"/>
    <property type="match status" value="1"/>
</dbReference>
<dbReference type="PANTHER" id="PTHR10762:SF2">
    <property type="entry name" value="2-(3-AMINO-3-CARBOXYPROPYL)HISTIDINE SYNTHASE SUBUNIT 2"/>
    <property type="match status" value="1"/>
</dbReference>
<accession>A0A6A5Z9B7</accession>
<comment type="subcellular location">
    <subcellularLocation>
        <location evidence="7">Cytoplasm</location>
    </subcellularLocation>
</comment>
<feature type="compositionally biased region" description="Acidic residues" evidence="8">
    <location>
        <begin position="442"/>
        <end position="451"/>
    </location>
</feature>
<sequence>MAAPTLEAAPVLSTPDTHIFEDPTPTIDISSLPRLSDEQIHLTYEIERTVREIREGRWKRIALQFPDQLLVDAPRVYGQLTRGLKKARSRRNGTSAASSSRNSAVEEELVAKLEETTVAEDKTERLFILADTSYGACCVDEVAAEHVDADVVVHYGRSCLSPPSRLPVVYVFTARELSIDAAIAAFKGTYSDKNQKIILMADIPYSHHIPTFHSRLEAEGYTGVHKTEIDHNPSSLLPNRTLPTGILDTKDALRDYQLFHISEPPKSLLLTLSSRVAAIHIYPTDTPNPSALLASTSRTLNRRYALLTSLTTASVFGILINTLSVKNYMHMLSHVKAMIAAAGKKSYTFVVGKVNAAKVANFSEVGGWVVIGCWESSLIESADFWRPIITPFELGLALQSDDTRVWTGEWTGDFQAVLAKEDGPATAANGTNGTEAATSGDGDYDSEEESQPPEFDLRTGRYVSHSRPMRTSTPKATQQQIGSEETAPASTALTKRANGDLAHVGNVVSPGAEFLRSNRTWQGLGSDYRSEDTANSGGPERAAKVEEGRSGIARGYVVGDDASVH</sequence>
<feature type="region of interest" description="Disordered" evidence="8">
    <location>
        <begin position="424"/>
        <end position="487"/>
    </location>
</feature>
<dbReference type="Pfam" id="PF01866">
    <property type="entry name" value="Diphthamide_syn"/>
    <property type="match status" value="1"/>
</dbReference>
<keyword evidence="5 7" id="KW-0408">Iron</keyword>
<dbReference type="Gene3D" id="3.40.50.11860">
    <property type="entry name" value="Diphthamide synthesis DPH1/DPH2 domain 3"/>
    <property type="match status" value="1"/>
</dbReference>
<dbReference type="EMBL" id="ML977321">
    <property type="protein sequence ID" value="KAF2116119.1"/>
    <property type="molecule type" value="Genomic_DNA"/>
</dbReference>
<evidence type="ECO:0000256" key="6">
    <source>
        <dbReference type="ARBA" id="ARBA00023014"/>
    </source>
</evidence>
<comment type="function">
    <text evidence="7">Required for the first step of diphthamide biosynthesis, a post-translational modification of histidine which occurs in elongation factor 2. DPH1 and DPH2 transfer a 3-amino-3-carboxypropyl (ACP) group from S-adenosyl-L-methionine (SAM) to a histidine residue, the reaction is assisted by a reduction system comprising DPH3 and a NADH-dependent reductase. Facilitates the reduction of the catalytic iron-sulfur cluster found in the DPH1 subunit.</text>
</comment>
<feature type="compositionally biased region" description="Polar residues" evidence="8">
    <location>
        <begin position="469"/>
        <end position="487"/>
    </location>
</feature>
<dbReference type="NCBIfam" id="TIGR00272">
    <property type="entry name" value="DPH2"/>
    <property type="match status" value="1"/>
</dbReference>
<gene>
    <name evidence="9" type="ORF">BDV96DRAFT_598881</name>
</gene>
<feature type="region of interest" description="Disordered" evidence="8">
    <location>
        <begin position="523"/>
        <end position="565"/>
    </location>
</feature>
<evidence type="ECO:0000256" key="8">
    <source>
        <dbReference type="SAM" id="MobiDB-lite"/>
    </source>
</evidence>
<dbReference type="Gene3D" id="3.40.50.11840">
    <property type="entry name" value="Diphthamide synthesis DPH1/DPH2 domain 1"/>
    <property type="match status" value="1"/>
</dbReference>
<evidence type="ECO:0000256" key="7">
    <source>
        <dbReference type="RuleBase" id="RU364133"/>
    </source>
</evidence>
<dbReference type="InterPro" id="IPR042263">
    <property type="entry name" value="DPH1/DPH2_1"/>
</dbReference>
<proteinExistence type="inferred from homology"/>
<dbReference type="FunFam" id="3.40.50.11860:FF:000001">
    <property type="entry name" value="2-(3-amino-3-carboxypropyl)histidine synthase subunit 2"/>
    <property type="match status" value="1"/>
</dbReference>
<comment type="pathway">
    <text evidence="2 7">Protein modification; peptidyl-diphthamide biosynthesis.</text>
</comment>
<dbReference type="NCBIfam" id="TIGR00322">
    <property type="entry name" value="diphth2_R"/>
    <property type="match status" value="1"/>
</dbReference>
<evidence type="ECO:0000256" key="5">
    <source>
        <dbReference type="ARBA" id="ARBA00023004"/>
    </source>
</evidence>
<dbReference type="GO" id="GO:0005737">
    <property type="term" value="C:cytoplasm"/>
    <property type="evidence" value="ECO:0007669"/>
    <property type="project" value="UniProtKB-SubCell"/>
</dbReference>
<dbReference type="GO" id="GO:0046872">
    <property type="term" value="F:metal ion binding"/>
    <property type="evidence" value="ECO:0007669"/>
    <property type="project" value="UniProtKB-KW"/>
</dbReference>
<comment type="cofactor">
    <cofactor evidence="1">
        <name>[4Fe-4S] cluster</name>
        <dbReference type="ChEBI" id="CHEBI:49883"/>
    </cofactor>
</comment>
<dbReference type="OrthoDB" id="449241at2759"/>
<evidence type="ECO:0000256" key="4">
    <source>
        <dbReference type="ARBA" id="ARBA00022723"/>
    </source>
</evidence>
<keyword evidence="6 7" id="KW-0411">Iron-sulfur</keyword>
<evidence type="ECO:0000313" key="9">
    <source>
        <dbReference type="EMBL" id="KAF2116119.1"/>
    </source>
</evidence>
<dbReference type="GO" id="GO:0017183">
    <property type="term" value="P:protein histidyl modification to diphthamide"/>
    <property type="evidence" value="ECO:0007669"/>
    <property type="project" value="UniProtKB-UniPathway"/>
</dbReference>
<protein>
    <recommendedName>
        <fullName evidence="7">2-(3-amino-3-carboxypropyl)histidine synthase subunit 2</fullName>
    </recommendedName>
</protein>
<dbReference type="SFLD" id="SFLDF00408">
    <property type="entry name" value="Diphthamide_biosynthesis_famil"/>
    <property type="match status" value="1"/>
</dbReference>
<keyword evidence="10" id="KW-1185">Reference proteome</keyword>